<dbReference type="SMART" id="SM01321">
    <property type="entry name" value="Y1_Tnp"/>
    <property type="match status" value="1"/>
</dbReference>
<accession>A0A523UVR9</accession>
<dbReference type="GO" id="GO:0006313">
    <property type="term" value="P:DNA transposition"/>
    <property type="evidence" value="ECO:0007669"/>
    <property type="project" value="InterPro"/>
</dbReference>
<dbReference type="GO" id="GO:0004803">
    <property type="term" value="F:transposase activity"/>
    <property type="evidence" value="ECO:0007669"/>
    <property type="project" value="InterPro"/>
</dbReference>
<reference evidence="2 3" key="1">
    <citation type="submission" date="2019-03" db="EMBL/GenBank/DDBJ databases">
        <title>Metabolic potential of uncultured bacteria and archaea associated with petroleum seepage in deep-sea sediments.</title>
        <authorList>
            <person name="Dong X."/>
            <person name="Hubert C."/>
        </authorList>
    </citation>
    <scope>NUCLEOTIDE SEQUENCE [LARGE SCALE GENOMIC DNA]</scope>
    <source>
        <strain evidence="2">E44_bin18</strain>
    </source>
</reference>
<dbReference type="InterPro" id="IPR052715">
    <property type="entry name" value="RAYT_transposase"/>
</dbReference>
<sequence>MKRHRPPHIYVDNADYFLTMATYEHHSLFDTDEKKWLLKAALDHAVNTSGYFLHGWVILCSHLHVLIRITLGATLPGFVSRITGKSGIELNKLDGKPGRRVWYQYWDRCVRNESDFYVRLNYIHQNCVKHGYVDDMSLYLFSSYREYVERRGQKWVDECFRMYPVVDFTPEEGLE</sequence>
<protein>
    <recommendedName>
        <fullName evidence="1">Transposase IS200-like domain-containing protein</fullName>
    </recommendedName>
</protein>
<dbReference type="PANTHER" id="PTHR36966:SF1">
    <property type="entry name" value="REP-ASSOCIATED TYROSINE TRANSPOSASE"/>
    <property type="match status" value="1"/>
</dbReference>
<proteinExistence type="predicted"/>
<gene>
    <name evidence="2" type="ORF">E3J62_04285</name>
</gene>
<dbReference type="GO" id="GO:0043565">
    <property type="term" value="F:sequence-specific DNA binding"/>
    <property type="evidence" value="ECO:0007669"/>
    <property type="project" value="TreeGrafter"/>
</dbReference>
<evidence type="ECO:0000313" key="3">
    <source>
        <dbReference type="Proteomes" id="UP000315525"/>
    </source>
</evidence>
<name>A0A523UVR9_UNCT6</name>
<dbReference type="EMBL" id="SOJN01000053">
    <property type="protein sequence ID" value="TET46429.1"/>
    <property type="molecule type" value="Genomic_DNA"/>
</dbReference>
<evidence type="ECO:0000313" key="2">
    <source>
        <dbReference type="EMBL" id="TET46429.1"/>
    </source>
</evidence>
<dbReference type="Gene3D" id="3.30.70.1290">
    <property type="entry name" value="Transposase IS200-like"/>
    <property type="match status" value="1"/>
</dbReference>
<dbReference type="NCBIfam" id="NF047646">
    <property type="entry name" value="REP_Tyr_transpos"/>
    <property type="match status" value="1"/>
</dbReference>
<dbReference type="AlphaFoldDB" id="A0A523UVR9"/>
<dbReference type="Proteomes" id="UP000315525">
    <property type="component" value="Unassembled WGS sequence"/>
</dbReference>
<evidence type="ECO:0000259" key="1">
    <source>
        <dbReference type="SMART" id="SM01321"/>
    </source>
</evidence>
<organism evidence="2 3">
    <name type="scientific">candidate division TA06 bacterium</name>
    <dbReference type="NCBI Taxonomy" id="2250710"/>
    <lineage>
        <taxon>Bacteria</taxon>
        <taxon>Bacteria division TA06</taxon>
    </lineage>
</organism>
<dbReference type="InterPro" id="IPR036515">
    <property type="entry name" value="Transposase_17_sf"/>
</dbReference>
<dbReference type="SUPFAM" id="SSF143422">
    <property type="entry name" value="Transposase IS200-like"/>
    <property type="match status" value="1"/>
</dbReference>
<comment type="caution">
    <text evidence="2">The sequence shown here is derived from an EMBL/GenBank/DDBJ whole genome shotgun (WGS) entry which is preliminary data.</text>
</comment>
<dbReference type="InterPro" id="IPR002686">
    <property type="entry name" value="Transposase_17"/>
</dbReference>
<feature type="domain" description="Transposase IS200-like" evidence="1">
    <location>
        <begin position="11"/>
        <end position="126"/>
    </location>
</feature>
<dbReference type="PANTHER" id="PTHR36966">
    <property type="entry name" value="REP-ASSOCIATED TYROSINE TRANSPOSASE"/>
    <property type="match status" value="1"/>
</dbReference>